<evidence type="ECO:0000313" key="3">
    <source>
        <dbReference type="Proteomes" id="UP001221757"/>
    </source>
</evidence>
<dbReference type="Proteomes" id="UP001221757">
    <property type="component" value="Unassembled WGS sequence"/>
</dbReference>
<comment type="caution">
    <text evidence="2">The sequence shown here is derived from an EMBL/GenBank/DDBJ whole genome shotgun (WGS) entry which is preliminary data.</text>
</comment>
<accession>A0AAD7M7A6</accession>
<keyword evidence="3" id="KW-1185">Reference proteome</keyword>
<reference evidence="2" key="1">
    <citation type="submission" date="2023-03" db="EMBL/GenBank/DDBJ databases">
        <title>Massive genome expansion in bonnet fungi (Mycena s.s.) driven by repeated elements and novel gene families across ecological guilds.</title>
        <authorList>
            <consortium name="Lawrence Berkeley National Laboratory"/>
            <person name="Harder C.B."/>
            <person name="Miyauchi S."/>
            <person name="Viragh M."/>
            <person name="Kuo A."/>
            <person name="Thoen E."/>
            <person name="Andreopoulos B."/>
            <person name="Lu D."/>
            <person name="Skrede I."/>
            <person name="Drula E."/>
            <person name="Henrissat B."/>
            <person name="Morin E."/>
            <person name="Kohler A."/>
            <person name="Barry K."/>
            <person name="LaButti K."/>
            <person name="Morin E."/>
            <person name="Salamov A."/>
            <person name="Lipzen A."/>
            <person name="Mereny Z."/>
            <person name="Hegedus B."/>
            <person name="Baldrian P."/>
            <person name="Stursova M."/>
            <person name="Weitz H."/>
            <person name="Taylor A."/>
            <person name="Grigoriev I.V."/>
            <person name="Nagy L.G."/>
            <person name="Martin F."/>
            <person name="Kauserud H."/>
        </authorList>
    </citation>
    <scope>NUCLEOTIDE SEQUENCE</scope>
    <source>
        <strain evidence="2">CBHHK067</strain>
    </source>
</reference>
<dbReference type="EMBL" id="JARKIE010000010">
    <property type="protein sequence ID" value="KAJ7704572.1"/>
    <property type="molecule type" value="Genomic_DNA"/>
</dbReference>
<evidence type="ECO:0000313" key="2">
    <source>
        <dbReference type="EMBL" id="KAJ7704572.1"/>
    </source>
</evidence>
<feature type="region of interest" description="Disordered" evidence="1">
    <location>
        <begin position="171"/>
        <end position="195"/>
    </location>
</feature>
<protein>
    <submittedName>
        <fullName evidence="2">Uncharacterized protein</fullName>
    </submittedName>
</protein>
<gene>
    <name evidence="2" type="ORF">B0H17DRAFT_1193779</name>
</gene>
<evidence type="ECO:0000256" key="1">
    <source>
        <dbReference type="SAM" id="MobiDB-lite"/>
    </source>
</evidence>
<proteinExistence type="predicted"/>
<organism evidence="2 3">
    <name type="scientific">Mycena rosella</name>
    <name type="common">Pink bonnet</name>
    <name type="synonym">Agaricus rosellus</name>
    <dbReference type="NCBI Taxonomy" id="1033263"/>
    <lineage>
        <taxon>Eukaryota</taxon>
        <taxon>Fungi</taxon>
        <taxon>Dikarya</taxon>
        <taxon>Basidiomycota</taxon>
        <taxon>Agaricomycotina</taxon>
        <taxon>Agaricomycetes</taxon>
        <taxon>Agaricomycetidae</taxon>
        <taxon>Agaricales</taxon>
        <taxon>Marasmiineae</taxon>
        <taxon>Mycenaceae</taxon>
        <taxon>Mycena</taxon>
    </lineage>
</organism>
<name>A0AAD7M7A6_MYCRO</name>
<dbReference type="AlphaFoldDB" id="A0AAD7M7A6"/>
<sequence length="195" mass="20431">MSPAQRAFSPCHPPLLVNSHLLFDSHSHSHARLSLEALVAFIAKQKALLLGDSAFRLSLQADCAPAPPDIGWVLFAHKGAVLALPLATPVTHSRAYSIASQTQPPSAPSPAPSCACPPARVRILDPVLAVYGEPDNPAELAALEHPKTLHAGGHGGKDECAADAVAQALGAVHTLAARPRRRRHPETNADPNADP</sequence>